<comment type="caution">
    <text evidence="2">The sequence shown here is derived from an EMBL/GenBank/DDBJ whole genome shotgun (WGS) entry which is preliminary data.</text>
</comment>
<sequence>MGIRRGQALGLALSIVIIYFLFFAGSDSTDFRRTTEASLSRRRGVLRGSLSDADLTAHTNRELQKILDKQKAISDQATFNGDGDEVAIAGRVSMPKTNDKPKYPSGVATGHHDEDEPLDGESMAREELQAILKKSPIIIFSKSYCPYSKRAKALLLETYTISPTPYVVELDLMNKPISRPARQHKLDQEEGEGGDAPPPTIGRKLQDLLASLTGRHTVPNIMINAQSLGGSDDIARMHADGTLADEIKKMGGKRIVSVEKSKHSEET</sequence>
<dbReference type="PROSITE" id="PS51354">
    <property type="entry name" value="GLUTAREDOXIN_2"/>
    <property type="match status" value="1"/>
</dbReference>
<keyword evidence="3" id="KW-1185">Reference proteome</keyword>
<feature type="region of interest" description="Disordered" evidence="1">
    <location>
        <begin position="94"/>
        <end position="117"/>
    </location>
</feature>
<evidence type="ECO:0008006" key="4">
    <source>
        <dbReference type="Google" id="ProtNLM"/>
    </source>
</evidence>
<evidence type="ECO:0000313" key="3">
    <source>
        <dbReference type="Proteomes" id="UP001358417"/>
    </source>
</evidence>
<dbReference type="Gene3D" id="3.40.30.10">
    <property type="entry name" value="Glutaredoxin"/>
    <property type="match status" value="1"/>
</dbReference>
<dbReference type="GO" id="GO:0000324">
    <property type="term" value="C:fungal-type vacuole"/>
    <property type="evidence" value="ECO:0007669"/>
    <property type="project" value="TreeGrafter"/>
</dbReference>
<dbReference type="SUPFAM" id="SSF52833">
    <property type="entry name" value="Thioredoxin-like"/>
    <property type="match status" value="1"/>
</dbReference>
<dbReference type="InterPro" id="IPR036249">
    <property type="entry name" value="Thioredoxin-like_sf"/>
</dbReference>
<dbReference type="GO" id="GO:0034599">
    <property type="term" value="P:cellular response to oxidative stress"/>
    <property type="evidence" value="ECO:0007669"/>
    <property type="project" value="TreeGrafter"/>
</dbReference>
<dbReference type="GO" id="GO:0015038">
    <property type="term" value="F:glutathione disulfide oxidoreductase activity"/>
    <property type="evidence" value="ECO:0007669"/>
    <property type="project" value="TreeGrafter"/>
</dbReference>
<dbReference type="GO" id="GO:0005801">
    <property type="term" value="C:cis-Golgi network"/>
    <property type="evidence" value="ECO:0007669"/>
    <property type="project" value="TreeGrafter"/>
</dbReference>
<dbReference type="EMBL" id="JAVRRD010000010">
    <property type="protein sequence ID" value="KAK5054602.1"/>
    <property type="molecule type" value="Genomic_DNA"/>
</dbReference>
<evidence type="ECO:0000256" key="1">
    <source>
        <dbReference type="SAM" id="MobiDB-lite"/>
    </source>
</evidence>
<dbReference type="Proteomes" id="UP001358417">
    <property type="component" value="Unassembled WGS sequence"/>
</dbReference>
<dbReference type="CDD" id="cd03419">
    <property type="entry name" value="GRX_GRXh_1_2_like"/>
    <property type="match status" value="1"/>
</dbReference>
<reference evidence="2 3" key="1">
    <citation type="submission" date="2023-08" db="EMBL/GenBank/DDBJ databases">
        <title>Black Yeasts Isolated from many extreme environments.</title>
        <authorList>
            <person name="Coleine C."/>
            <person name="Stajich J.E."/>
            <person name="Selbmann L."/>
        </authorList>
    </citation>
    <scope>NUCLEOTIDE SEQUENCE [LARGE SCALE GENOMIC DNA]</scope>
    <source>
        <strain evidence="2 3">CCFEE 5792</strain>
    </source>
</reference>
<evidence type="ECO:0000313" key="2">
    <source>
        <dbReference type="EMBL" id="KAK5054602.1"/>
    </source>
</evidence>
<accession>A0AAV9NCI3</accession>
<dbReference type="AlphaFoldDB" id="A0AAV9NCI3"/>
<dbReference type="GeneID" id="89969713"/>
<name>A0AAV9NCI3_9EURO</name>
<proteinExistence type="predicted"/>
<dbReference type="PANTHER" id="PTHR45694:SF5">
    <property type="entry name" value="GLUTAREDOXIN 2"/>
    <property type="match status" value="1"/>
</dbReference>
<gene>
    <name evidence="2" type="ORF">LTR84_001493</name>
</gene>
<dbReference type="RefSeq" id="XP_064707375.1">
    <property type="nucleotide sequence ID" value="XM_064845117.1"/>
</dbReference>
<protein>
    <recommendedName>
        <fullName evidence="4">Glutaredoxin domain-containing protein</fullName>
    </recommendedName>
</protein>
<dbReference type="PANTHER" id="PTHR45694">
    <property type="entry name" value="GLUTAREDOXIN 2"/>
    <property type="match status" value="1"/>
</dbReference>
<organism evidence="2 3">
    <name type="scientific">Exophiala bonariae</name>
    <dbReference type="NCBI Taxonomy" id="1690606"/>
    <lineage>
        <taxon>Eukaryota</taxon>
        <taxon>Fungi</taxon>
        <taxon>Dikarya</taxon>
        <taxon>Ascomycota</taxon>
        <taxon>Pezizomycotina</taxon>
        <taxon>Eurotiomycetes</taxon>
        <taxon>Chaetothyriomycetidae</taxon>
        <taxon>Chaetothyriales</taxon>
        <taxon>Herpotrichiellaceae</taxon>
        <taxon>Exophiala</taxon>
    </lineage>
</organism>
<dbReference type="GO" id="GO:0005796">
    <property type="term" value="C:Golgi lumen"/>
    <property type="evidence" value="ECO:0007669"/>
    <property type="project" value="TreeGrafter"/>
</dbReference>